<evidence type="ECO:0000313" key="2">
    <source>
        <dbReference type="Proteomes" id="UP000016714"/>
    </source>
</evidence>
<name>A0A2I3BZD3_VIBAX</name>
<dbReference type="AlphaFoldDB" id="A0A2I3BZD3"/>
<protein>
    <submittedName>
        <fullName evidence="1">Uncharacterized protein</fullName>
    </submittedName>
</protein>
<sequence>MSIDLFNLNKLPRLAMSPDKQQLIANYKCRFVGDIFVSCAHQLA</sequence>
<dbReference type="Proteomes" id="UP000016714">
    <property type="component" value="Chromosome 1"/>
</dbReference>
<accession>A0A2I3BZD3</accession>
<evidence type="ECO:0000313" key="1">
    <source>
        <dbReference type="EMBL" id="AGV16110.1"/>
    </source>
</evidence>
<reference evidence="1 2" key="1">
    <citation type="journal article" date="2015" name="Genome Announc.">
        <title>Complete genome sequence of Vibrio alginolyticus ATCC 17749.</title>
        <authorList>
            <person name="Liu X.F."/>
            <person name="Cao Y."/>
            <person name="Zhang H.L."/>
            <person name="Chen Y.J."/>
            <person name="Hu C.J."/>
        </authorList>
    </citation>
    <scope>NUCLEOTIDE SEQUENCE [LARGE SCALE GENOMIC DNA]</scope>
    <source>
        <strain evidence="2">ATCC 17749 / DSM 2171 / NBRC 15630 / NCIMB 1903 / NCTC 12160 / XII-53</strain>
    </source>
</reference>
<organism evidence="1 2">
    <name type="scientific">Vibrio alginolyticus (strain ATCC 17749 / DSM 2171 / NBRC 15630 / NCIMB 1903 / NCTC 12160 / XII-53)</name>
    <dbReference type="NCBI Taxonomy" id="1219076"/>
    <lineage>
        <taxon>Bacteria</taxon>
        <taxon>Pseudomonadati</taxon>
        <taxon>Pseudomonadota</taxon>
        <taxon>Gammaproteobacteria</taxon>
        <taxon>Vibrionales</taxon>
        <taxon>Vibrionaceae</taxon>
        <taxon>Vibrio</taxon>
    </lineage>
</organism>
<dbReference type="HOGENOM" id="CLU_3223545_0_0_6"/>
<dbReference type="KEGG" id="vag:N646_0277"/>
<gene>
    <name evidence="1" type="ORF">N646_0277</name>
</gene>
<proteinExistence type="predicted"/>
<dbReference type="EMBL" id="CP006718">
    <property type="protein sequence ID" value="AGV16110.1"/>
    <property type="molecule type" value="Genomic_DNA"/>
</dbReference>